<organism evidence="5 6">
    <name type="scientific">Coniochaeta ligniaria NRRL 30616</name>
    <dbReference type="NCBI Taxonomy" id="1408157"/>
    <lineage>
        <taxon>Eukaryota</taxon>
        <taxon>Fungi</taxon>
        <taxon>Dikarya</taxon>
        <taxon>Ascomycota</taxon>
        <taxon>Pezizomycotina</taxon>
        <taxon>Sordariomycetes</taxon>
        <taxon>Sordariomycetidae</taxon>
        <taxon>Coniochaetales</taxon>
        <taxon>Coniochaetaceae</taxon>
        <taxon>Coniochaeta</taxon>
    </lineage>
</organism>
<accession>A0A1J7J672</accession>
<feature type="compositionally biased region" description="Polar residues" evidence="2">
    <location>
        <begin position="76"/>
        <end position="86"/>
    </location>
</feature>
<evidence type="ECO:0000313" key="6">
    <source>
        <dbReference type="Proteomes" id="UP000182658"/>
    </source>
</evidence>
<feature type="domain" description="GST N-terminal" evidence="3">
    <location>
        <begin position="296"/>
        <end position="376"/>
    </location>
</feature>
<dbReference type="InterPro" id="IPR036249">
    <property type="entry name" value="Thioredoxin-like_sf"/>
</dbReference>
<evidence type="ECO:0000313" key="5">
    <source>
        <dbReference type="EMBL" id="OIW34973.1"/>
    </source>
</evidence>
<dbReference type="AlphaFoldDB" id="A0A1J7J672"/>
<sequence length="518" mass="57451">MAFGDTGSNFQAISGTESHSLPQLRPKDTGDGVPTTPPFGQIRYDSPRDQVVRQDEGEEVDQGVQDDGSPTGVDGQAQTGASTKSPSYVVDPPHLAEWRQRLFDLEEMVVMTNTEFETYFPHIDNVYSHRSTQRYKRKSFVSSYWDCRLKGRPPGTPKSTDPNKKKRKRQGRGLDLCDVKIKIVEYGAPSATASSTEDLPEEVLSVFGGDREHGGKVWTVQRVCGFGPVERKGAGIAPASHKHGLEKSDEIKKNSVLRWVAAQGKEARKAATAVRPVGCRATGLAAVTARKRSREAGLKLYASCLCPFSQRVWIALEAKGLAYQYCETDPFKTPKPTHLLEVSPRGTVPAIKHGEWPCSESGVILEYLEEIDSKVRLHPTNPRLKANCRLWIDFINSEMVPAFYAVLAATEEAAQNVAIEKLQGDVTCLMLAADERGPYFLGDQMCLVDIHLTPFVLRMSRILQPIRGWPPPVPESRWQIWVDAIESNVHIRNTVSAERLYVETVDLLVKGRDAQVGG</sequence>
<reference evidence="5 6" key="1">
    <citation type="submission" date="2016-10" db="EMBL/GenBank/DDBJ databases">
        <title>Draft genome sequence of Coniochaeta ligniaria NRRL30616, a lignocellulolytic fungus for bioabatement of inhibitors in plant biomass hydrolysates.</title>
        <authorList>
            <consortium name="DOE Joint Genome Institute"/>
            <person name="Jimenez D.J."/>
            <person name="Hector R.E."/>
            <person name="Riley R."/>
            <person name="Sun H."/>
            <person name="Grigoriev I.V."/>
            <person name="Van Elsas J.D."/>
            <person name="Nichols N.N."/>
        </authorList>
    </citation>
    <scope>NUCLEOTIDE SEQUENCE [LARGE SCALE GENOMIC DNA]</scope>
    <source>
        <strain evidence="5 6">NRRL 30616</strain>
    </source>
</reference>
<dbReference type="STRING" id="1408157.A0A1J7J672"/>
<dbReference type="InParanoid" id="A0A1J7J672"/>
<name>A0A1J7J672_9PEZI</name>
<dbReference type="GO" id="GO:0005737">
    <property type="term" value="C:cytoplasm"/>
    <property type="evidence" value="ECO:0007669"/>
    <property type="project" value="TreeGrafter"/>
</dbReference>
<dbReference type="InterPro" id="IPR010987">
    <property type="entry name" value="Glutathione-S-Trfase_C-like"/>
</dbReference>
<dbReference type="CDD" id="cd00570">
    <property type="entry name" value="GST_N_family"/>
    <property type="match status" value="1"/>
</dbReference>
<dbReference type="Gene3D" id="1.20.1050.10">
    <property type="match status" value="1"/>
</dbReference>
<dbReference type="Pfam" id="PF13417">
    <property type="entry name" value="GST_N_3"/>
    <property type="match status" value="1"/>
</dbReference>
<dbReference type="SUPFAM" id="SSF52833">
    <property type="entry name" value="Thioredoxin-like"/>
    <property type="match status" value="1"/>
</dbReference>
<evidence type="ECO:0000259" key="4">
    <source>
        <dbReference type="PROSITE" id="PS50405"/>
    </source>
</evidence>
<dbReference type="InterPro" id="IPR040079">
    <property type="entry name" value="Glutathione_S-Trfase"/>
</dbReference>
<evidence type="ECO:0000259" key="3">
    <source>
        <dbReference type="PROSITE" id="PS50404"/>
    </source>
</evidence>
<dbReference type="SFLD" id="SFLDS00019">
    <property type="entry name" value="Glutathione_Transferase_(cytos"/>
    <property type="match status" value="1"/>
</dbReference>
<dbReference type="InterPro" id="IPR004045">
    <property type="entry name" value="Glutathione_S-Trfase_N"/>
</dbReference>
<protein>
    <recommendedName>
        <fullName evidence="7">GST N-terminal domain-containing protein</fullName>
    </recommendedName>
</protein>
<dbReference type="PANTHER" id="PTHR43968:SF6">
    <property type="entry name" value="GLUTATHIONE S-TRANSFERASE OMEGA"/>
    <property type="match status" value="1"/>
</dbReference>
<dbReference type="Proteomes" id="UP000182658">
    <property type="component" value="Unassembled WGS sequence"/>
</dbReference>
<dbReference type="PROSITE" id="PS50405">
    <property type="entry name" value="GST_CTER"/>
    <property type="match status" value="1"/>
</dbReference>
<dbReference type="Gene3D" id="3.40.30.10">
    <property type="entry name" value="Glutaredoxin"/>
    <property type="match status" value="1"/>
</dbReference>
<feature type="region of interest" description="Disordered" evidence="2">
    <location>
        <begin position="151"/>
        <end position="171"/>
    </location>
</feature>
<evidence type="ECO:0008006" key="7">
    <source>
        <dbReference type="Google" id="ProtNLM"/>
    </source>
</evidence>
<dbReference type="InterPro" id="IPR036282">
    <property type="entry name" value="Glutathione-S-Trfase_C_sf"/>
</dbReference>
<evidence type="ECO:0000256" key="1">
    <source>
        <dbReference type="ARBA" id="ARBA00007409"/>
    </source>
</evidence>
<feature type="domain" description="GST C-terminal" evidence="4">
    <location>
        <begin position="381"/>
        <end position="504"/>
    </location>
</feature>
<dbReference type="SFLD" id="SFLDG00358">
    <property type="entry name" value="Main_(cytGST)"/>
    <property type="match status" value="1"/>
</dbReference>
<dbReference type="SUPFAM" id="SSF47616">
    <property type="entry name" value="GST C-terminal domain-like"/>
    <property type="match status" value="1"/>
</dbReference>
<keyword evidence="6" id="KW-1185">Reference proteome</keyword>
<proteinExistence type="inferred from homology"/>
<comment type="similarity">
    <text evidence="1">Belongs to the GST superfamily.</text>
</comment>
<feature type="region of interest" description="Disordered" evidence="2">
    <location>
        <begin position="1"/>
        <end position="90"/>
    </location>
</feature>
<dbReference type="CDD" id="cd00299">
    <property type="entry name" value="GST_C_family"/>
    <property type="match status" value="1"/>
</dbReference>
<dbReference type="OrthoDB" id="4951845at2759"/>
<dbReference type="PROSITE" id="PS50404">
    <property type="entry name" value="GST_NTER"/>
    <property type="match status" value="1"/>
</dbReference>
<feature type="compositionally biased region" description="Polar residues" evidence="2">
    <location>
        <begin position="1"/>
        <end position="21"/>
    </location>
</feature>
<dbReference type="PANTHER" id="PTHR43968">
    <property type="match status" value="1"/>
</dbReference>
<evidence type="ECO:0000256" key="2">
    <source>
        <dbReference type="SAM" id="MobiDB-lite"/>
    </source>
</evidence>
<gene>
    <name evidence="5" type="ORF">CONLIGDRAFT_567755</name>
</gene>
<dbReference type="InterPro" id="IPR050983">
    <property type="entry name" value="GST_Omega/HSP26"/>
</dbReference>
<dbReference type="EMBL" id="KV875093">
    <property type="protein sequence ID" value="OIW34973.1"/>
    <property type="molecule type" value="Genomic_DNA"/>
</dbReference>
<feature type="compositionally biased region" description="Basic and acidic residues" evidence="2">
    <location>
        <begin position="45"/>
        <end position="55"/>
    </location>
</feature>